<feature type="signal peptide" evidence="1">
    <location>
        <begin position="1"/>
        <end position="19"/>
    </location>
</feature>
<dbReference type="Proteomes" id="UP001218218">
    <property type="component" value="Unassembled WGS sequence"/>
</dbReference>
<accession>A0AAD6ZPI9</accession>
<gene>
    <name evidence="2" type="ORF">DFH08DRAFT_708679</name>
</gene>
<sequence>MKFISYIAGLSIYAASVAALPSLNLPDFDPLTEYAKLLKMCKEDLNRNTYVAVRYAGPDNYKTFAFEECYPYKIDGTLAQMAVFCKSATCYNNP</sequence>
<evidence type="ECO:0000256" key="1">
    <source>
        <dbReference type="SAM" id="SignalP"/>
    </source>
</evidence>
<evidence type="ECO:0000313" key="3">
    <source>
        <dbReference type="Proteomes" id="UP001218218"/>
    </source>
</evidence>
<feature type="chain" id="PRO_5042125480" evidence="1">
    <location>
        <begin position="20"/>
        <end position="94"/>
    </location>
</feature>
<reference evidence="2" key="1">
    <citation type="submission" date="2023-03" db="EMBL/GenBank/DDBJ databases">
        <title>Massive genome expansion in bonnet fungi (Mycena s.s.) driven by repeated elements and novel gene families across ecological guilds.</title>
        <authorList>
            <consortium name="Lawrence Berkeley National Laboratory"/>
            <person name="Harder C.B."/>
            <person name="Miyauchi S."/>
            <person name="Viragh M."/>
            <person name="Kuo A."/>
            <person name="Thoen E."/>
            <person name="Andreopoulos B."/>
            <person name="Lu D."/>
            <person name="Skrede I."/>
            <person name="Drula E."/>
            <person name="Henrissat B."/>
            <person name="Morin E."/>
            <person name="Kohler A."/>
            <person name="Barry K."/>
            <person name="LaButti K."/>
            <person name="Morin E."/>
            <person name="Salamov A."/>
            <person name="Lipzen A."/>
            <person name="Mereny Z."/>
            <person name="Hegedus B."/>
            <person name="Baldrian P."/>
            <person name="Stursova M."/>
            <person name="Weitz H."/>
            <person name="Taylor A."/>
            <person name="Grigoriev I.V."/>
            <person name="Nagy L.G."/>
            <person name="Martin F."/>
            <person name="Kauserud H."/>
        </authorList>
    </citation>
    <scope>NUCLEOTIDE SEQUENCE</scope>
    <source>
        <strain evidence="2">CBHHK002</strain>
    </source>
</reference>
<name>A0AAD6ZPI9_9AGAR</name>
<proteinExistence type="predicted"/>
<dbReference type="EMBL" id="JARIHO010000036">
    <property type="protein sequence ID" value="KAJ7330846.1"/>
    <property type="molecule type" value="Genomic_DNA"/>
</dbReference>
<protein>
    <submittedName>
        <fullName evidence="2">Uncharacterized protein</fullName>
    </submittedName>
</protein>
<comment type="caution">
    <text evidence="2">The sequence shown here is derived from an EMBL/GenBank/DDBJ whole genome shotgun (WGS) entry which is preliminary data.</text>
</comment>
<evidence type="ECO:0000313" key="2">
    <source>
        <dbReference type="EMBL" id="KAJ7330846.1"/>
    </source>
</evidence>
<dbReference type="AlphaFoldDB" id="A0AAD6ZPI9"/>
<keyword evidence="3" id="KW-1185">Reference proteome</keyword>
<organism evidence="2 3">
    <name type="scientific">Mycena albidolilacea</name>
    <dbReference type="NCBI Taxonomy" id="1033008"/>
    <lineage>
        <taxon>Eukaryota</taxon>
        <taxon>Fungi</taxon>
        <taxon>Dikarya</taxon>
        <taxon>Basidiomycota</taxon>
        <taxon>Agaricomycotina</taxon>
        <taxon>Agaricomycetes</taxon>
        <taxon>Agaricomycetidae</taxon>
        <taxon>Agaricales</taxon>
        <taxon>Marasmiineae</taxon>
        <taxon>Mycenaceae</taxon>
        <taxon>Mycena</taxon>
    </lineage>
</organism>
<keyword evidence="1" id="KW-0732">Signal</keyword>